<dbReference type="SUPFAM" id="SSF55874">
    <property type="entry name" value="ATPase domain of HSP90 chaperone/DNA topoisomerase II/histidine kinase"/>
    <property type="match status" value="1"/>
</dbReference>
<evidence type="ECO:0000256" key="15">
    <source>
        <dbReference type="PROSITE-ProRule" id="PRU01384"/>
    </source>
</evidence>
<dbReference type="SMART" id="SM00387">
    <property type="entry name" value="HATPase_c"/>
    <property type="match status" value="1"/>
</dbReference>
<feature type="compositionally biased region" description="Basic residues" evidence="17">
    <location>
        <begin position="1222"/>
        <end position="1242"/>
    </location>
</feature>
<evidence type="ECO:0000256" key="9">
    <source>
        <dbReference type="ARBA" id="ARBA00022840"/>
    </source>
</evidence>
<gene>
    <name evidence="20" type="ORF">BCR44DRAFT_1386186</name>
</gene>
<dbReference type="GO" id="GO:0006265">
    <property type="term" value="P:DNA topological change"/>
    <property type="evidence" value="ECO:0007669"/>
    <property type="project" value="UniProtKB-UniRule"/>
</dbReference>
<dbReference type="PROSITE" id="PS00177">
    <property type="entry name" value="TOPOISOMERASE_II"/>
    <property type="match status" value="1"/>
</dbReference>
<dbReference type="Gene3D" id="3.40.50.670">
    <property type="match status" value="1"/>
</dbReference>
<comment type="cofactor">
    <cofactor evidence="2">
        <name>Ca(2+)</name>
        <dbReference type="ChEBI" id="CHEBI:29108"/>
    </cofactor>
</comment>
<dbReference type="GO" id="GO:0046872">
    <property type="term" value="F:metal ion binding"/>
    <property type="evidence" value="ECO:0007669"/>
    <property type="project" value="UniProtKB-KW"/>
</dbReference>
<evidence type="ECO:0000256" key="13">
    <source>
        <dbReference type="ARBA" id="ARBA00023235"/>
    </source>
</evidence>
<dbReference type="Gene3D" id="3.30.565.10">
    <property type="entry name" value="Histidine kinase-like ATPase, C-terminal domain"/>
    <property type="match status" value="1"/>
</dbReference>
<evidence type="ECO:0000256" key="12">
    <source>
        <dbReference type="ARBA" id="ARBA00023125"/>
    </source>
</evidence>
<dbReference type="GO" id="GO:0005634">
    <property type="term" value="C:nucleus"/>
    <property type="evidence" value="ECO:0007669"/>
    <property type="project" value="TreeGrafter"/>
</dbReference>
<dbReference type="InterPro" id="IPR020568">
    <property type="entry name" value="Ribosomal_Su5_D2-typ_SF"/>
</dbReference>
<feature type="region of interest" description="Disordered" evidence="17">
    <location>
        <begin position="1"/>
        <end position="23"/>
    </location>
</feature>
<keyword evidence="13 15" id="KW-0413">Isomerase</keyword>
<evidence type="ECO:0000259" key="18">
    <source>
        <dbReference type="PROSITE" id="PS50880"/>
    </source>
</evidence>
<accession>A0A1Y2I096</accession>
<dbReference type="CDD" id="cd00187">
    <property type="entry name" value="TOP4c"/>
    <property type="match status" value="1"/>
</dbReference>
<dbReference type="Gene3D" id="3.90.199.10">
    <property type="entry name" value="Topoisomerase II, domain 5"/>
    <property type="match status" value="1"/>
</dbReference>
<proteinExistence type="inferred from homology"/>
<dbReference type="InterPro" id="IPR013759">
    <property type="entry name" value="Topo_IIA_B_C"/>
</dbReference>
<dbReference type="InterPro" id="IPR013760">
    <property type="entry name" value="Topo_IIA-like_dom_sf"/>
</dbReference>
<feature type="region of interest" description="Disordered" evidence="17">
    <location>
        <begin position="1071"/>
        <end position="1093"/>
    </location>
</feature>
<dbReference type="InterPro" id="IPR002205">
    <property type="entry name" value="Topo_IIA_dom_A"/>
</dbReference>
<keyword evidence="10" id="KW-0460">Magnesium</keyword>
<dbReference type="InterPro" id="IPR050634">
    <property type="entry name" value="DNA_Topoisomerase_II"/>
</dbReference>
<keyword evidence="11 15" id="KW-0799">Topoisomerase</keyword>
<comment type="similarity">
    <text evidence="4 16">Belongs to the type II topoisomerase family.</text>
</comment>
<dbReference type="Pfam" id="PF02518">
    <property type="entry name" value="HATPase_c"/>
    <property type="match status" value="1"/>
</dbReference>
<evidence type="ECO:0000256" key="1">
    <source>
        <dbReference type="ARBA" id="ARBA00000185"/>
    </source>
</evidence>
<feature type="compositionally biased region" description="Basic residues" evidence="17">
    <location>
        <begin position="1202"/>
        <end position="1212"/>
    </location>
</feature>
<comment type="catalytic activity">
    <reaction evidence="1 15 16">
        <text>ATP-dependent breakage, passage and rejoining of double-stranded DNA.</text>
        <dbReference type="EC" id="5.6.2.2"/>
    </reaction>
</comment>
<dbReference type="AlphaFoldDB" id="A0A1Y2I096"/>
<keyword evidence="21" id="KW-1185">Reference proteome</keyword>
<dbReference type="InterPro" id="IPR003594">
    <property type="entry name" value="HATPase_dom"/>
</dbReference>
<dbReference type="SMART" id="SM00433">
    <property type="entry name" value="TOP2c"/>
    <property type="match status" value="1"/>
</dbReference>
<dbReference type="Proteomes" id="UP000193411">
    <property type="component" value="Unassembled WGS sequence"/>
</dbReference>
<dbReference type="InterPro" id="IPR018522">
    <property type="entry name" value="TopoIIA_CS"/>
</dbReference>
<dbReference type="FunFam" id="3.40.50.670:FF:000001">
    <property type="entry name" value="DNA topoisomerase 2"/>
    <property type="match status" value="2"/>
</dbReference>
<evidence type="ECO:0000256" key="11">
    <source>
        <dbReference type="ARBA" id="ARBA00023029"/>
    </source>
</evidence>
<dbReference type="GO" id="GO:0005524">
    <property type="term" value="F:ATP binding"/>
    <property type="evidence" value="ECO:0007669"/>
    <property type="project" value="UniProtKB-UniRule"/>
</dbReference>
<dbReference type="STRING" id="765915.A0A1Y2I096"/>
<evidence type="ECO:0000256" key="4">
    <source>
        <dbReference type="ARBA" id="ARBA00011080"/>
    </source>
</evidence>
<evidence type="ECO:0000256" key="5">
    <source>
        <dbReference type="ARBA" id="ARBA00012895"/>
    </source>
</evidence>
<dbReference type="InterPro" id="IPR034157">
    <property type="entry name" value="TOPRIM_TopoII"/>
</dbReference>
<feature type="compositionally biased region" description="Low complexity" evidence="17">
    <location>
        <begin position="1074"/>
        <end position="1085"/>
    </location>
</feature>
<dbReference type="FunFam" id="3.30.1490.30:FF:000001">
    <property type="entry name" value="DNA topoisomerase 2"/>
    <property type="match status" value="1"/>
</dbReference>
<dbReference type="InterPro" id="IPR014721">
    <property type="entry name" value="Ribsml_uS5_D2-typ_fold_subgr"/>
</dbReference>
<protein>
    <recommendedName>
        <fullName evidence="6 16">DNA topoisomerase 2</fullName>
        <ecNumber evidence="5 16">5.6.2.2</ecNumber>
    </recommendedName>
</protein>
<comment type="subunit">
    <text evidence="16">Homodimer.</text>
</comment>
<dbReference type="Pfam" id="PF16898">
    <property type="entry name" value="TOPRIM_C"/>
    <property type="match status" value="1"/>
</dbReference>
<dbReference type="GO" id="GO:0000712">
    <property type="term" value="P:resolution of meiotic recombination intermediates"/>
    <property type="evidence" value="ECO:0007669"/>
    <property type="project" value="TreeGrafter"/>
</dbReference>
<feature type="active site" description="O-(5'-phospho-DNA)-tyrosine intermediate" evidence="15">
    <location>
        <position position="791"/>
    </location>
</feature>
<dbReference type="InterPro" id="IPR001241">
    <property type="entry name" value="Topo_IIA"/>
</dbReference>
<feature type="domain" description="Topo IIA-type catalytic" evidence="19">
    <location>
        <begin position="701"/>
        <end position="1145"/>
    </location>
</feature>
<evidence type="ECO:0000256" key="16">
    <source>
        <dbReference type="RuleBase" id="RU362094"/>
    </source>
</evidence>
<dbReference type="OrthoDB" id="276498at2759"/>
<dbReference type="InterPro" id="IPR031660">
    <property type="entry name" value="TOPRIM_C"/>
</dbReference>
<reference evidence="20 21" key="1">
    <citation type="submission" date="2016-07" db="EMBL/GenBank/DDBJ databases">
        <title>Pervasive Adenine N6-methylation of Active Genes in Fungi.</title>
        <authorList>
            <consortium name="DOE Joint Genome Institute"/>
            <person name="Mondo S.J."/>
            <person name="Dannebaum R.O."/>
            <person name="Kuo R.C."/>
            <person name="Labutti K."/>
            <person name="Haridas S."/>
            <person name="Kuo A."/>
            <person name="Salamov A."/>
            <person name="Ahrendt S.R."/>
            <person name="Lipzen A."/>
            <person name="Sullivan W."/>
            <person name="Andreopoulos W.B."/>
            <person name="Clum A."/>
            <person name="Lindquist E."/>
            <person name="Daum C."/>
            <person name="Ramamoorthy G.K."/>
            <person name="Gryganskyi A."/>
            <person name="Culley D."/>
            <person name="Magnuson J.K."/>
            <person name="James T.Y."/>
            <person name="O'Malley M.A."/>
            <person name="Stajich J.E."/>
            <person name="Spatafora J.W."/>
            <person name="Visel A."/>
            <person name="Grigoriev I.V."/>
        </authorList>
    </citation>
    <scope>NUCLEOTIDE SEQUENCE [LARGE SCALE GENOMIC DNA]</scope>
    <source>
        <strain evidence="20 21">PL171</strain>
    </source>
</reference>
<dbReference type="InterPro" id="IPR006171">
    <property type="entry name" value="TOPRIM_dom"/>
</dbReference>
<evidence type="ECO:0000256" key="3">
    <source>
        <dbReference type="ARBA" id="ARBA00001946"/>
    </source>
</evidence>
<dbReference type="PANTHER" id="PTHR10169:SF38">
    <property type="entry name" value="DNA TOPOISOMERASE 2"/>
    <property type="match status" value="1"/>
</dbReference>
<sequence length="1242" mass="139583">MDLDTPDSENYDPSPTGSVKGGKSIEETYQKVSQLEHVLLRPDTYVGSVHAEKADMWIVNEAGELERKTITFVPALYKIFDEIIVNAADNKVRDSRMNLLEVTIDPDANEISIKNNGQGIPIEIHKTEKVHVPELIFGHLLTSSNYNDDDKKVVGGRNGYGAKLCNIFSTRFVIETADTKKKYTQVFRNNMKDKEEPRIVAFPGSKPSPKNQWTKITFRPDLEKFKMDRLDEDTVGLLKRRVYDMAGCLPGVNVTLNGEKVDIKDFKAYVGMYVKDPSVKIVYEKHDRWEVAMVPSEDEFQQVSYVNSICTSRGGTHVEHVAGQVVTKVVDSVKKKIKDATIRPAQVKNHLWVFVNCQIENPTFDSQTKETLTLRHTAFGSKCSLSDKFIKAIMSSGVVERCMTAVKAKQDAQLKKTDGAKRSRLVGINKLEDATLAGTRDAKKCTLILTEGDSAKALAVAGLAVVGREFYGVYPLRGKLLNVRDAASKSVLENKEISELKQIIGLQQGKKYTDTTSLRYGHIMIMTDQDHDGSHIKGLIINLLDHYWPSLLEIPGFLCEFITPIIKCTPKGGSAAAAARKGSKVMSFFTLEEYKQWKDTHDSRKYTIKYYKGLGTSTSAEAKEYFSNLPVHKKPFDPCQPNERKLIDMAFSKKKSDERKDWLIKFEPGTYMDHARDSIPIDDFINKELIQFSVMDNHRSIPSVVDGLKPGQRKVLFACFRRNLKDEIKVAQLSGYVAEHSAYHHGEASLGMTIVNLAQDYVGSNNIPLLEPRGQFGTRLAGGADAASARYIFTTMSPITRKIFHPADDGLLEPLDDDGKKVEPEWYIPILPMVLVNGAQGIGTGWSTSIPCYSPLDIVANVRRMIRGEACEEMSPFYRGFTGTIEKMPGDKYRIAGSMIRKNPETVWITELPVGVWTSTFKTLLDGFAAVDKATPLVYDYSEHHTENTVEFHITLTTAGAKLSDAEIEKTFKLVTTMSTTNMVCFDPSGRIKKYSSPEQIVHEHYVLRLGYYEKRKNRLVDVLTRELTMLQNKTRFIREVVDRSLIIERKRKSELVAELRRRGYMPESKLRDSSSSVAAAAESADNNDSDEDDAAGDFNYLLSMPLYSLTDERIRQLESQTFAKEKELERVKATTPEEMWEADLEAFEQEYLAYLEFKAEADAHLPAIAGGKGGKKRKAKAASNAWLDDDDGSDAEYSAPKRAKPAPKKKTPAAISEKPAKPRQRPRQPRSARSSRRRLSN</sequence>
<dbReference type="PROSITE" id="PS52040">
    <property type="entry name" value="TOPO_IIA"/>
    <property type="match status" value="1"/>
</dbReference>
<feature type="domain" description="Toprim" evidence="18">
    <location>
        <begin position="445"/>
        <end position="559"/>
    </location>
</feature>
<dbReference type="InterPro" id="IPR013758">
    <property type="entry name" value="Topo_IIA_A/C_ab"/>
</dbReference>
<comment type="cofactor">
    <cofactor evidence="3">
        <name>Mg(2+)</name>
        <dbReference type="ChEBI" id="CHEBI:18420"/>
    </cofactor>
</comment>
<dbReference type="Pfam" id="PF00204">
    <property type="entry name" value="DNA_gyraseB"/>
    <property type="match status" value="1"/>
</dbReference>
<keyword evidence="12 15" id="KW-0238">DNA-binding</keyword>
<dbReference type="CDD" id="cd03365">
    <property type="entry name" value="TOPRIM_TopoIIA"/>
    <property type="match status" value="1"/>
</dbReference>
<dbReference type="InterPro" id="IPR001154">
    <property type="entry name" value="TopoII_euk"/>
</dbReference>
<dbReference type="PRINTS" id="PR00418">
    <property type="entry name" value="TPI2FAMILY"/>
</dbReference>
<evidence type="ECO:0000256" key="6">
    <source>
        <dbReference type="ARBA" id="ARBA00019635"/>
    </source>
</evidence>
<dbReference type="FunFam" id="3.90.199.10:FF:000002">
    <property type="entry name" value="DNA topoisomerase 2"/>
    <property type="match status" value="1"/>
</dbReference>
<dbReference type="Gene3D" id="3.30.230.10">
    <property type="match status" value="1"/>
</dbReference>
<dbReference type="GO" id="GO:0003918">
    <property type="term" value="F:DNA topoisomerase type II (double strand cut, ATP-hydrolyzing) activity"/>
    <property type="evidence" value="ECO:0007669"/>
    <property type="project" value="UniProtKB-UniRule"/>
</dbReference>
<dbReference type="CDD" id="cd03481">
    <property type="entry name" value="TopoIIA_Trans_ScTopoIIA"/>
    <property type="match status" value="1"/>
</dbReference>
<evidence type="ECO:0000256" key="8">
    <source>
        <dbReference type="ARBA" id="ARBA00022741"/>
    </source>
</evidence>
<evidence type="ECO:0000313" key="21">
    <source>
        <dbReference type="Proteomes" id="UP000193411"/>
    </source>
</evidence>
<feature type="compositionally biased region" description="Acidic residues" evidence="17">
    <location>
        <begin position="1"/>
        <end position="10"/>
    </location>
</feature>
<dbReference type="Gene3D" id="3.30.1490.30">
    <property type="match status" value="1"/>
</dbReference>
<dbReference type="Pfam" id="PF00521">
    <property type="entry name" value="DNA_topoisoIV"/>
    <property type="match status" value="1"/>
</dbReference>
<dbReference type="FunFam" id="3.30.565.10:FF:000004">
    <property type="entry name" value="DNA topoisomerase 2"/>
    <property type="match status" value="1"/>
</dbReference>
<evidence type="ECO:0000259" key="19">
    <source>
        <dbReference type="PROSITE" id="PS52040"/>
    </source>
</evidence>
<dbReference type="SUPFAM" id="SSF54211">
    <property type="entry name" value="Ribosomal protein S5 domain 2-like"/>
    <property type="match status" value="1"/>
</dbReference>
<dbReference type="SUPFAM" id="SSF56719">
    <property type="entry name" value="Type II DNA topoisomerase"/>
    <property type="match status" value="1"/>
</dbReference>
<keyword evidence="9 16" id="KW-0067">ATP-binding</keyword>
<evidence type="ECO:0000256" key="14">
    <source>
        <dbReference type="ARBA" id="ARBA00053943"/>
    </source>
</evidence>
<dbReference type="PRINTS" id="PR01158">
    <property type="entry name" value="TOPISMRASEII"/>
</dbReference>
<dbReference type="InterPro" id="IPR013506">
    <property type="entry name" value="Topo_IIA_bsu_dom2"/>
</dbReference>
<evidence type="ECO:0000256" key="7">
    <source>
        <dbReference type="ARBA" id="ARBA00022723"/>
    </source>
</evidence>
<dbReference type="GO" id="GO:0000819">
    <property type="term" value="P:sister chromatid segregation"/>
    <property type="evidence" value="ECO:0007669"/>
    <property type="project" value="TreeGrafter"/>
</dbReference>
<dbReference type="PANTHER" id="PTHR10169">
    <property type="entry name" value="DNA TOPOISOMERASE/GYRASE"/>
    <property type="match status" value="1"/>
</dbReference>
<dbReference type="SMART" id="SM00434">
    <property type="entry name" value="TOP4c"/>
    <property type="match status" value="1"/>
</dbReference>
<dbReference type="Gene3D" id="1.10.268.10">
    <property type="entry name" value="Topoisomerase, domain 3"/>
    <property type="match status" value="1"/>
</dbReference>
<dbReference type="Gene3D" id="3.30.1360.40">
    <property type="match status" value="1"/>
</dbReference>
<dbReference type="EMBL" id="MCFL01000003">
    <property type="protein sequence ID" value="ORZ40275.1"/>
    <property type="molecule type" value="Genomic_DNA"/>
</dbReference>
<comment type="function">
    <text evidence="14 16">Control of topological states of DNA by transient breakage and subsequent rejoining of DNA strands. Topoisomerase II makes double-strand breaks.</text>
</comment>
<comment type="caution">
    <text evidence="20">The sequence shown here is derived from an EMBL/GenBank/DDBJ whole genome shotgun (WGS) entry which is preliminary data.</text>
</comment>
<dbReference type="CDD" id="cd16930">
    <property type="entry name" value="HATPase_TopII-like"/>
    <property type="match status" value="1"/>
</dbReference>
<dbReference type="EC" id="5.6.2.2" evidence="5 16"/>
<name>A0A1Y2I096_9FUNG</name>
<feature type="region of interest" description="Disordered" evidence="17">
    <location>
        <begin position="1168"/>
        <end position="1242"/>
    </location>
</feature>
<dbReference type="FunFam" id="3.30.230.10:FF:000008">
    <property type="entry name" value="DNA topoisomerase 2"/>
    <property type="match status" value="1"/>
</dbReference>
<dbReference type="PROSITE" id="PS50880">
    <property type="entry name" value="TOPRIM"/>
    <property type="match status" value="1"/>
</dbReference>
<organism evidence="20 21">
    <name type="scientific">Catenaria anguillulae PL171</name>
    <dbReference type="NCBI Taxonomy" id="765915"/>
    <lineage>
        <taxon>Eukaryota</taxon>
        <taxon>Fungi</taxon>
        <taxon>Fungi incertae sedis</taxon>
        <taxon>Blastocladiomycota</taxon>
        <taxon>Blastocladiomycetes</taxon>
        <taxon>Blastocladiales</taxon>
        <taxon>Catenariaceae</taxon>
        <taxon>Catenaria</taxon>
    </lineage>
</organism>
<keyword evidence="8 16" id="KW-0547">Nucleotide-binding</keyword>
<dbReference type="InterPro" id="IPR036890">
    <property type="entry name" value="HATPase_C_sf"/>
</dbReference>
<evidence type="ECO:0000256" key="10">
    <source>
        <dbReference type="ARBA" id="ARBA00022842"/>
    </source>
</evidence>
<dbReference type="GO" id="GO:0003677">
    <property type="term" value="F:DNA binding"/>
    <property type="evidence" value="ECO:0007669"/>
    <property type="project" value="UniProtKB-UniRule"/>
</dbReference>
<evidence type="ECO:0000256" key="2">
    <source>
        <dbReference type="ARBA" id="ARBA00001913"/>
    </source>
</evidence>
<keyword evidence="7" id="KW-0479">Metal-binding</keyword>
<dbReference type="InterPro" id="IPR013757">
    <property type="entry name" value="Topo_IIA_A_a_sf"/>
</dbReference>
<evidence type="ECO:0000256" key="17">
    <source>
        <dbReference type="SAM" id="MobiDB-lite"/>
    </source>
</evidence>
<evidence type="ECO:0000313" key="20">
    <source>
        <dbReference type="EMBL" id="ORZ40275.1"/>
    </source>
</evidence>
<dbReference type="Pfam" id="PF01751">
    <property type="entry name" value="Toprim"/>
    <property type="match status" value="1"/>
</dbReference>